<reference evidence="1" key="1">
    <citation type="journal article" date="2015" name="Nature">
        <title>Complex archaea that bridge the gap between prokaryotes and eukaryotes.</title>
        <authorList>
            <person name="Spang A."/>
            <person name="Saw J.H."/>
            <person name="Jorgensen S.L."/>
            <person name="Zaremba-Niedzwiedzka K."/>
            <person name="Martijn J."/>
            <person name="Lind A.E."/>
            <person name="van Eijk R."/>
            <person name="Schleper C."/>
            <person name="Guy L."/>
            <person name="Ettema T.J."/>
        </authorList>
    </citation>
    <scope>NUCLEOTIDE SEQUENCE</scope>
</reference>
<evidence type="ECO:0000313" key="1">
    <source>
        <dbReference type="EMBL" id="KKN44333.1"/>
    </source>
</evidence>
<organism evidence="1">
    <name type="scientific">marine sediment metagenome</name>
    <dbReference type="NCBI Taxonomy" id="412755"/>
    <lineage>
        <taxon>unclassified sequences</taxon>
        <taxon>metagenomes</taxon>
        <taxon>ecological metagenomes</taxon>
    </lineage>
</organism>
<dbReference type="AlphaFoldDB" id="A0A0F9TSI8"/>
<dbReference type="EMBL" id="LAZR01001457">
    <property type="protein sequence ID" value="KKN44333.1"/>
    <property type="molecule type" value="Genomic_DNA"/>
</dbReference>
<accession>A0A0F9TSI8</accession>
<name>A0A0F9TSI8_9ZZZZ</name>
<sequence length="144" mass="17019">MKHKFEIDDTVRVIHSRKGGTIIRRFYDVDSTPVYAVRYIGVNTRFELFVNKFTPFKINVTTLLPKFEKMNWRYDKMIQCPVCNGEMEHWGKHAAWNTVRNTKTKTFTCGGCGLRMVFKKNNYKHRRFIEANYDGERKVNIGGN</sequence>
<proteinExistence type="predicted"/>
<comment type="caution">
    <text evidence="1">The sequence shown here is derived from an EMBL/GenBank/DDBJ whole genome shotgun (WGS) entry which is preliminary data.</text>
</comment>
<gene>
    <name evidence="1" type="ORF">LCGC14_0694350</name>
</gene>
<protein>
    <submittedName>
        <fullName evidence="1">Uncharacterized protein</fullName>
    </submittedName>
</protein>